<keyword evidence="3 8" id="KW-0004">4Fe-4S</keyword>
<evidence type="ECO:0000256" key="6">
    <source>
        <dbReference type="ARBA" id="ARBA00023004"/>
    </source>
</evidence>
<dbReference type="OrthoDB" id="5298540at2"/>
<evidence type="ECO:0000256" key="7">
    <source>
        <dbReference type="ARBA" id="ARBA00023014"/>
    </source>
</evidence>
<protein>
    <recommendedName>
        <fullName evidence="8">High-potential iron-sulfur protein</fullName>
        <shortName evidence="8">HiPIP</shortName>
    </recommendedName>
</protein>
<dbReference type="GO" id="GO:0046872">
    <property type="term" value="F:metal ion binding"/>
    <property type="evidence" value="ECO:0007669"/>
    <property type="project" value="UniProtKB-KW"/>
</dbReference>
<dbReference type="AlphaFoldDB" id="Q1Z8I3"/>
<feature type="domain" description="High potential iron-sulfur proteins family profile" evidence="9">
    <location>
        <begin position="34"/>
        <end position="102"/>
    </location>
</feature>
<reference evidence="10 11" key="1">
    <citation type="submission" date="2006-03" db="EMBL/GenBank/DDBJ databases">
        <authorList>
            <person name="Bartlett D.H."/>
            <person name="Valle G."/>
            <person name="Lauro F.M."/>
            <person name="Vezzi A."/>
            <person name="Simonato F."/>
            <person name="Eloe E."/>
            <person name="Vitulo N."/>
            <person name="Stratton T.K."/>
            <person name="D'angelo M."/>
            <person name="Ferriera S."/>
            <person name="Johnson J."/>
            <person name="Kravitz S."/>
            <person name="Beeson K."/>
            <person name="Sutton G."/>
            <person name="Rogers Y."/>
            <person name="Friedman R."/>
            <person name="Frazier M."/>
            <person name="Venter J.C."/>
        </authorList>
    </citation>
    <scope>NUCLEOTIDE SEQUENCE [LARGE SCALE GENOMIC DNA]</scope>
    <source>
        <strain evidence="10 11">3TCK</strain>
    </source>
</reference>
<keyword evidence="7 8" id="KW-0411">Iron-sulfur</keyword>
<dbReference type="InterPro" id="IPR036369">
    <property type="entry name" value="HIPIP_sf"/>
</dbReference>
<dbReference type="HOGENOM" id="CLU_147871_0_0_6"/>
<evidence type="ECO:0000256" key="8">
    <source>
        <dbReference type="RuleBase" id="RU000620"/>
    </source>
</evidence>
<evidence type="ECO:0000256" key="4">
    <source>
        <dbReference type="ARBA" id="ARBA00022723"/>
    </source>
</evidence>
<dbReference type="SUPFAM" id="SSF57652">
    <property type="entry name" value="HIPIP (high potential iron protein)"/>
    <property type="match status" value="1"/>
</dbReference>
<keyword evidence="4 8" id="KW-0479">Metal-binding</keyword>
<dbReference type="GO" id="GO:0019646">
    <property type="term" value="P:aerobic electron transport chain"/>
    <property type="evidence" value="ECO:0007669"/>
    <property type="project" value="InterPro"/>
</dbReference>
<name>Q1Z8I3_9GAMM</name>
<keyword evidence="2 8" id="KW-0813">Transport</keyword>
<dbReference type="PROSITE" id="PS51373">
    <property type="entry name" value="HIPIP"/>
    <property type="match status" value="1"/>
</dbReference>
<dbReference type="InterPro" id="IPR006311">
    <property type="entry name" value="TAT_signal"/>
</dbReference>
<comment type="function">
    <text evidence="1 8">Specific class of high-redox-potential 4Fe-4S ferredoxins. Functions in anaerobic electron transport in most purple and in some other photosynthetic bacteria and in at least one genus (Paracoccus) of halophilic, denitrifying bacteria.</text>
</comment>
<evidence type="ECO:0000313" key="11">
    <source>
        <dbReference type="Proteomes" id="UP000003789"/>
    </source>
</evidence>
<evidence type="ECO:0000256" key="3">
    <source>
        <dbReference type="ARBA" id="ARBA00022485"/>
    </source>
</evidence>
<accession>Q1Z8I3</accession>
<comment type="caution">
    <text evidence="10">The sequence shown here is derived from an EMBL/GenBank/DDBJ whole genome shotgun (WGS) entry which is preliminary data.</text>
</comment>
<dbReference type="GO" id="GO:0051539">
    <property type="term" value="F:4 iron, 4 sulfur cluster binding"/>
    <property type="evidence" value="ECO:0007669"/>
    <property type="project" value="UniProtKB-KW"/>
</dbReference>
<evidence type="ECO:0000256" key="2">
    <source>
        <dbReference type="ARBA" id="ARBA00022448"/>
    </source>
</evidence>
<proteinExistence type="inferred from homology"/>
<sequence>MKNHPTRRRFLKLGLGGVIGVTLGGTDLIKPAHAEDLPHLAEDNPQAAALQYVHKSPDDSKHCSGCLLILGNDGDEWRPCGVFPGKLVSATGWCSAFAPKAA</sequence>
<dbReference type="EMBL" id="AAPH01000002">
    <property type="protein sequence ID" value="EAS45125.1"/>
    <property type="molecule type" value="Genomic_DNA"/>
</dbReference>
<dbReference type="Proteomes" id="UP000003789">
    <property type="component" value="Unassembled WGS sequence"/>
</dbReference>
<organism evidence="10 11">
    <name type="scientific">Photobacterium profundum 3TCK</name>
    <dbReference type="NCBI Taxonomy" id="314280"/>
    <lineage>
        <taxon>Bacteria</taxon>
        <taxon>Pseudomonadati</taxon>
        <taxon>Pseudomonadota</taxon>
        <taxon>Gammaproteobacteria</taxon>
        <taxon>Vibrionales</taxon>
        <taxon>Vibrionaceae</taxon>
        <taxon>Photobacterium</taxon>
    </lineage>
</organism>
<evidence type="ECO:0000256" key="1">
    <source>
        <dbReference type="ARBA" id="ARBA00002137"/>
    </source>
</evidence>
<comment type="similarity">
    <text evidence="8">Belongs to the high-potential iron-sulfur protein (HiPIP) family.</text>
</comment>
<keyword evidence="5 8" id="KW-0249">Electron transport</keyword>
<keyword evidence="6 8" id="KW-0408">Iron</keyword>
<evidence type="ECO:0000313" key="10">
    <source>
        <dbReference type="EMBL" id="EAS45125.1"/>
    </source>
</evidence>
<evidence type="ECO:0000259" key="9">
    <source>
        <dbReference type="PROSITE" id="PS51373"/>
    </source>
</evidence>
<dbReference type="GO" id="GO:0009055">
    <property type="term" value="F:electron transfer activity"/>
    <property type="evidence" value="ECO:0007669"/>
    <property type="project" value="InterPro"/>
</dbReference>
<gene>
    <name evidence="10" type="ORF">P3TCK_21615</name>
</gene>
<dbReference type="RefSeq" id="WP_006232244.1">
    <property type="nucleotide sequence ID" value="NZ_CH724135.1"/>
</dbReference>
<evidence type="ECO:0000256" key="5">
    <source>
        <dbReference type="ARBA" id="ARBA00022982"/>
    </source>
</evidence>
<dbReference type="PROSITE" id="PS51318">
    <property type="entry name" value="TAT"/>
    <property type="match status" value="1"/>
</dbReference>
<dbReference type="Pfam" id="PF01355">
    <property type="entry name" value="HIPIP"/>
    <property type="match status" value="1"/>
</dbReference>
<dbReference type="Gene3D" id="4.10.490.10">
    <property type="entry name" value="High potential iron-sulphur protein"/>
    <property type="match status" value="1"/>
</dbReference>
<dbReference type="InterPro" id="IPR000170">
    <property type="entry name" value="High_potential_FeS_prot"/>
</dbReference>
<comment type="subunit">
    <text evidence="8">Homodimer.</text>
</comment>